<evidence type="ECO:0000259" key="2">
    <source>
        <dbReference type="SMART" id="SM00672"/>
    </source>
</evidence>
<protein>
    <recommendedName>
        <fullName evidence="2">Glycosyl transferase CAP10 domain-containing protein</fullName>
    </recommendedName>
</protein>
<dbReference type="OrthoDB" id="202415at2759"/>
<evidence type="ECO:0000313" key="4">
    <source>
        <dbReference type="Proteomes" id="UP000054342"/>
    </source>
</evidence>
<dbReference type="RefSeq" id="XP_013320005.1">
    <property type="nucleotide sequence ID" value="XM_013464551.1"/>
</dbReference>
<dbReference type="Proteomes" id="UP000054342">
    <property type="component" value="Unassembled WGS sequence"/>
</dbReference>
<keyword evidence="1" id="KW-1133">Transmembrane helix</keyword>
<proteinExistence type="predicted"/>
<dbReference type="InterPro" id="IPR051091">
    <property type="entry name" value="O-Glucosyltr/Glycosyltrsf_90"/>
</dbReference>
<keyword evidence="4" id="KW-1185">Reference proteome</keyword>
<dbReference type="SMART" id="SM00672">
    <property type="entry name" value="CAP10"/>
    <property type="match status" value="1"/>
</dbReference>
<dbReference type="InterPro" id="IPR006598">
    <property type="entry name" value="CAP10"/>
</dbReference>
<dbReference type="PANTHER" id="PTHR12203:SF107">
    <property type="entry name" value="GLYCOSYL TRANSFERASE CAP10 DOMAIN-CONTAINING PROTEIN"/>
    <property type="match status" value="1"/>
</dbReference>
<evidence type="ECO:0000256" key="1">
    <source>
        <dbReference type="SAM" id="Phobius"/>
    </source>
</evidence>
<feature type="transmembrane region" description="Helical" evidence="1">
    <location>
        <begin position="6"/>
        <end position="25"/>
    </location>
</feature>
<dbReference type="PANTHER" id="PTHR12203">
    <property type="entry name" value="KDEL LYS-ASP-GLU-LEU CONTAINING - RELATED"/>
    <property type="match status" value="1"/>
</dbReference>
<dbReference type="AlphaFoldDB" id="A0A0D2C3L7"/>
<keyword evidence="1" id="KW-0472">Membrane</keyword>
<dbReference type="Pfam" id="PF05686">
    <property type="entry name" value="Glyco_transf_90"/>
    <property type="match status" value="1"/>
</dbReference>
<gene>
    <name evidence="3" type="ORF">PV05_03870</name>
</gene>
<dbReference type="HOGENOM" id="CLU_028539_2_1_1"/>
<dbReference type="EMBL" id="KN847318">
    <property type="protein sequence ID" value="KIW59421.1"/>
    <property type="molecule type" value="Genomic_DNA"/>
</dbReference>
<feature type="domain" description="Glycosyl transferase CAP10" evidence="2">
    <location>
        <begin position="143"/>
        <end position="379"/>
    </location>
</feature>
<name>A0A0D2C3L7_9EURO</name>
<sequence>MANYRSLISIATGLIVFAFIVYFRLGHAKPFAIPQLEFGGPGHKRFDGRWNFKRDAENLMLDSHQCEQAFPGLFHEVERPGNDRKDSPITLEELDSVPQQNGYVRAMIYDQQLYVIATAGGIYSRELATLHALHRAILSSPEPLPNIEFAFNTDDRIPSVAIWGYARRAEDTNIWLIPDFGHWSWPETKVGSLREVQMKASLTEQADGWSWSRKIPKILWRGATMGLELRERFLNVTADQPWADVKALKWRDKDSMANDLKSMSEHCQYKYLAHTEGNSYSGRLKYLQSCRSVVVAHKMDWIQHYHPLMRSSGPRQNFVEVERNYENLAEKITWLQKHGSDAERIASNNVKVFRERYLTSAAEVCYWRKLIHGWSKVSFQPEFFELVNGTKNWRGVPVESFMLERRLRWDPY</sequence>
<keyword evidence="1" id="KW-0812">Transmembrane</keyword>
<dbReference type="GeneID" id="25325778"/>
<organism evidence="3 4">
    <name type="scientific">Exophiala xenobiotica</name>
    <dbReference type="NCBI Taxonomy" id="348802"/>
    <lineage>
        <taxon>Eukaryota</taxon>
        <taxon>Fungi</taxon>
        <taxon>Dikarya</taxon>
        <taxon>Ascomycota</taxon>
        <taxon>Pezizomycotina</taxon>
        <taxon>Eurotiomycetes</taxon>
        <taxon>Chaetothyriomycetidae</taxon>
        <taxon>Chaetothyriales</taxon>
        <taxon>Herpotrichiellaceae</taxon>
        <taxon>Exophiala</taxon>
    </lineage>
</organism>
<evidence type="ECO:0000313" key="3">
    <source>
        <dbReference type="EMBL" id="KIW59421.1"/>
    </source>
</evidence>
<reference evidence="3 4" key="1">
    <citation type="submission" date="2015-01" db="EMBL/GenBank/DDBJ databases">
        <title>The Genome Sequence of Exophiala xenobiotica CBS118157.</title>
        <authorList>
            <consortium name="The Broad Institute Genomics Platform"/>
            <person name="Cuomo C."/>
            <person name="de Hoog S."/>
            <person name="Gorbushina A."/>
            <person name="Stielow B."/>
            <person name="Teixiera M."/>
            <person name="Abouelleil A."/>
            <person name="Chapman S.B."/>
            <person name="Priest M."/>
            <person name="Young S.K."/>
            <person name="Wortman J."/>
            <person name="Nusbaum C."/>
            <person name="Birren B."/>
        </authorList>
    </citation>
    <scope>NUCLEOTIDE SEQUENCE [LARGE SCALE GENOMIC DNA]</scope>
    <source>
        <strain evidence="3 4">CBS 118157</strain>
    </source>
</reference>
<accession>A0A0D2C3L7</accession>